<comment type="caution">
    <text evidence="1">The sequence shown here is derived from an EMBL/GenBank/DDBJ whole genome shotgun (WGS) entry which is preliminary data.</text>
</comment>
<protein>
    <submittedName>
        <fullName evidence="1">Uncharacterized protein</fullName>
    </submittedName>
</protein>
<gene>
    <name evidence="1" type="ORF">Q6348_08415</name>
</gene>
<dbReference type="EMBL" id="JAUQYP010000001">
    <property type="protein sequence ID" value="MDO8107216.1"/>
    <property type="molecule type" value="Genomic_DNA"/>
</dbReference>
<evidence type="ECO:0000313" key="1">
    <source>
        <dbReference type="EMBL" id="MDO8107216.1"/>
    </source>
</evidence>
<proteinExistence type="predicted"/>
<organism evidence="1 2">
    <name type="scientific">Actinotalea lenta</name>
    <dbReference type="NCBI Taxonomy" id="3064654"/>
    <lineage>
        <taxon>Bacteria</taxon>
        <taxon>Bacillati</taxon>
        <taxon>Actinomycetota</taxon>
        <taxon>Actinomycetes</taxon>
        <taxon>Micrococcales</taxon>
        <taxon>Cellulomonadaceae</taxon>
        <taxon>Actinotalea</taxon>
    </lineage>
</organism>
<evidence type="ECO:0000313" key="2">
    <source>
        <dbReference type="Proteomes" id="UP001232536"/>
    </source>
</evidence>
<keyword evidence="2" id="KW-1185">Reference proteome</keyword>
<name>A0ABT9DD11_9CELL</name>
<accession>A0ABT9DD11</accession>
<dbReference type="RefSeq" id="WP_304600849.1">
    <property type="nucleotide sequence ID" value="NZ_JAUQYP010000001.1"/>
</dbReference>
<sequence length="276" mass="28660">MARDLCERCPGTEVRLLVVTPAASPAVLAVAADLEVSILVADSGGVTGVLRPPGAASVFLDRQQPALARPRPPGRVPWGTYALAFALLDAPAPDQAILAARAGVTRSRATQVLATLGDLVAHTKQGWAPADHLALAGWLADHYPTTTPLSTTWASLDPPVHTAETVSAYLGAADVAHAVSGPVAADLLAPWARPSDALLWSASLVDLQPLGLTPAPHTEATLTLAVSPDPHLLPTARTARDLPVLPGWRLWVDLVHHGHRDAADSLATAIIQGQAT</sequence>
<dbReference type="Proteomes" id="UP001232536">
    <property type="component" value="Unassembled WGS sequence"/>
</dbReference>
<reference evidence="1 2" key="1">
    <citation type="submission" date="2023-07" db="EMBL/GenBank/DDBJ databases">
        <title>Description of novel actinomycetes strains, isolated from tidal flat sediment.</title>
        <authorList>
            <person name="Lu C."/>
        </authorList>
    </citation>
    <scope>NUCLEOTIDE SEQUENCE [LARGE SCALE GENOMIC DNA]</scope>
    <source>
        <strain evidence="1 2">SYSU T00b441</strain>
    </source>
</reference>